<reference evidence="2 3" key="1">
    <citation type="submission" date="2018-06" db="EMBL/GenBank/DDBJ databases">
        <title>Isolation of heavy metals resistant Paenibacillus silvae NC2 from Gold-Copper mine in ZiJin, China.</title>
        <authorList>
            <person name="Xu J."/>
            <person name="Mazhar H.S."/>
            <person name="Rensing C."/>
        </authorList>
    </citation>
    <scope>NUCLEOTIDE SEQUENCE [LARGE SCALE GENOMIC DNA]</scope>
    <source>
        <strain evidence="2 3">NC2</strain>
    </source>
</reference>
<organism evidence="2 3">
    <name type="scientific">Paenibacillus silvae</name>
    <dbReference type="NCBI Taxonomy" id="1325358"/>
    <lineage>
        <taxon>Bacteria</taxon>
        <taxon>Bacillati</taxon>
        <taxon>Bacillota</taxon>
        <taxon>Bacilli</taxon>
        <taxon>Bacillales</taxon>
        <taxon>Paenibacillaceae</taxon>
        <taxon>Paenibacillus</taxon>
    </lineage>
</organism>
<protein>
    <submittedName>
        <fullName evidence="2">Uncharacterized protein</fullName>
    </submittedName>
</protein>
<dbReference type="EMBL" id="QKWW01000055">
    <property type="protein sequence ID" value="PZT54122.1"/>
    <property type="molecule type" value="Genomic_DNA"/>
</dbReference>
<dbReference type="Proteomes" id="UP000249204">
    <property type="component" value="Unassembled WGS sequence"/>
</dbReference>
<dbReference type="RefSeq" id="WP_111271766.1">
    <property type="nucleotide sequence ID" value="NZ_QKWW01000055.1"/>
</dbReference>
<keyword evidence="1" id="KW-0175">Coiled coil</keyword>
<proteinExistence type="predicted"/>
<sequence>MTEEEQKSLKNMEEAKEAAEKMFAHLFANSDYTLVVSIAKKDRSYDHGVFRCAMGDVPETSITHRHEIFLHSPTISTE</sequence>
<gene>
    <name evidence="2" type="ORF">DN757_19015</name>
</gene>
<name>A0A2W6NDV9_9BACL</name>
<evidence type="ECO:0000256" key="1">
    <source>
        <dbReference type="SAM" id="Coils"/>
    </source>
</evidence>
<accession>A0A2W6NDV9</accession>
<dbReference type="AlphaFoldDB" id="A0A2W6NDV9"/>
<evidence type="ECO:0000313" key="2">
    <source>
        <dbReference type="EMBL" id="PZT54122.1"/>
    </source>
</evidence>
<feature type="coiled-coil region" evidence="1">
    <location>
        <begin position="2"/>
        <end position="29"/>
    </location>
</feature>
<comment type="caution">
    <text evidence="2">The sequence shown here is derived from an EMBL/GenBank/DDBJ whole genome shotgun (WGS) entry which is preliminary data.</text>
</comment>
<evidence type="ECO:0000313" key="3">
    <source>
        <dbReference type="Proteomes" id="UP000249204"/>
    </source>
</evidence>